<comment type="similarity">
    <text evidence="3 9">Belongs to the FKBP-type PPIase family.</text>
</comment>
<keyword evidence="4" id="KW-0963">Cytoplasm</keyword>
<dbReference type="GO" id="GO:0042026">
    <property type="term" value="P:protein refolding"/>
    <property type="evidence" value="ECO:0007669"/>
    <property type="project" value="UniProtKB-ARBA"/>
</dbReference>
<dbReference type="InterPro" id="IPR046357">
    <property type="entry name" value="PPIase_dom_sf"/>
</dbReference>
<evidence type="ECO:0000256" key="2">
    <source>
        <dbReference type="ARBA" id="ARBA00004496"/>
    </source>
</evidence>
<evidence type="ECO:0000259" key="10">
    <source>
        <dbReference type="PROSITE" id="PS50059"/>
    </source>
</evidence>
<dbReference type="AlphaFoldDB" id="A0A8A3S867"/>
<protein>
    <recommendedName>
        <fullName evidence="9">Peptidyl-prolyl cis-trans isomerase</fullName>
        <ecNumber evidence="9">5.2.1.8</ecNumber>
    </recommendedName>
</protein>
<accession>A0A8A3S867</accession>
<dbReference type="KEGG" id="maqe:RJ40_12295"/>
<evidence type="ECO:0000313" key="12">
    <source>
        <dbReference type="Proteomes" id="UP001042704"/>
    </source>
</evidence>
<evidence type="ECO:0000256" key="6">
    <source>
        <dbReference type="ARBA" id="ARBA00023186"/>
    </source>
</evidence>
<dbReference type="EMBL" id="CP036172">
    <property type="protein sequence ID" value="QSZ68467.1"/>
    <property type="molecule type" value="Genomic_DNA"/>
</dbReference>
<name>A0A8A3S867_9EURY</name>
<dbReference type="GO" id="GO:0005737">
    <property type="term" value="C:cytoplasm"/>
    <property type="evidence" value="ECO:0007669"/>
    <property type="project" value="UniProtKB-SubCell"/>
</dbReference>
<dbReference type="Pfam" id="PF00254">
    <property type="entry name" value="FKBP_C"/>
    <property type="match status" value="1"/>
</dbReference>
<comment type="subcellular location">
    <subcellularLocation>
        <location evidence="2">Cytoplasm</location>
    </subcellularLocation>
</comment>
<dbReference type="PROSITE" id="PS51257">
    <property type="entry name" value="PROKAR_LIPOPROTEIN"/>
    <property type="match status" value="1"/>
</dbReference>
<dbReference type="SUPFAM" id="SSF54534">
    <property type="entry name" value="FKBP-like"/>
    <property type="match status" value="1"/>
</dbReference>
<keyword evidence="12" id="KW-1185">Reference proteome</keyword>
<evidence type="ECO:0000256" key="7">
    <source>
        <dbReference type="ARBA" id="ARBA00023235"/>
    </source>
</evidence>
<feature type="domain" description="PPIase FKBP-type" evidence="10">
    <location>
        <begin position="32"/>
        <end position="116"/>
    </location>
</feature>
<dbReference type="GO" id="GO:0003755">
    <property type="term" value="F:peptidyl-prolyl cis-trans isomerase activity"/>
    <property type="evidence" value="ECO:0007669"/>
    <property type="project" value="UniProtKB-UniRule"/>
</dbReference>
<evidence type="ECO:0000313" key="11">
    <source>
        <dbReference type="EMBL" id="QSZ68467.1"/>
    </source>
</evidence>
<evidence type="ECO:0000256" key="3">
    <source>
        <dbReference type="ARBA" id="ARBA00006577"/>
    </source>
</evidence>
<dbReference type="PROSITE" id="PS50059">
    <property type="entry name" value="FKBP_PPIASE"/>
    <property type="match status" value="1"/>
</dbReference>
<keyword evidence="7 8" id="KW-0413">Isomerase</keyword>
<evidence type="ECO:0000256" key="5">
    <source>
        <dbReference type="ARBA" id="ARBA00023110"/>
    </source>
</evidence>
<dbReference type="Proteomes" id="UP001042704">
    <property type="component" value="Chromosome"/>
</dbReference>
<evidence type="ECO:0000256" key="8">
    <source>
        <dbReference type="PROSITE-ProRule" id="PRU00277"/>
    </source>
</evidence>
<organism evidence="11 12">
    <name type="scientific">Methanofollis aquaemaris</name>
    <dbReference type="NCBI Taxonomy" id="126734"/>
    <lineage>
        <taxon>Archaea</taxon>
        <taxon>Methanobacteriati</taxon>
        <taxon>Methanobacteriota</taxon>
        <taxon>Stenosarchaea group</taxon>
        <taxon>Methanomicrobia</taxon>
        <taxon>Methanomicrobiales</taxon>
        <taxon>Methanomicrobiaceae</taxon>
        <taxon>Methanofollis</taxon>
    </lineage>
</organism>
<keyword evidence="5 8" id="KW-0697">Rotamase</keyword>
<evidence type="ECO:0000256" key="9">
    <source>
        <dbReference type="RuleBase" id="RU003915"/>
    </source>
</evidence>
<dbReference type="InterPro" id="IPR001179">
    <property type="entry name" value="PPIase_FKBP_dom"/>
</dbReference>
<dbReference type="PANTHER" id="PTHR47861">
    <property type="entry name" value="FKBP-TYPE PEPTIDYL-PROLYL CIS-TRANS ISOMERASE SLYD"/>
    <property type="match status" value="1"/>
</dbReference>
<keyword evidence="6" id="KW-0143">Chaperone</keyword>
<proteinExistence type="inferred from homology"/>
<comment type="catalytic activity">
    <reaction evidence="1 8 9">
        <text>[protein]-peptidylproline (omega=180) = [protein]-peptidylproline (omega=0)</text>
        <dbReference type="Rhea" id="RHEA:16237"/>
        <dbReference type="Rhea" id="RHEA-COMP:10747"/>
        <dbReference type="Rhea" id="RHEA-COMP:10748"/>
        <dbReference type="ChEBI" id="CHEBI:83833"/>
        <dbReference type="ChEBI" id="CHEBI:83834"/>
        <dbReference type="EC" id="5.2.1.8"/>
    </reaction>
</comment>
<reference evidence="11" key="1">
    <citation type="journal article" date="2001" name="Int. J. Syst. Evol. Microbiol.">
        <title>Methanofollis aquaemaris sp. nov., a methanogen isolated from an aquaculture fish pond.</title>
        <authorList>
            <person name="Lai M.C."/>
            <person name="Chen S.C."/>
        </authorList>
    </citation>
    <scope>NUCLEOTIDE SEQUENCE</scope>
    <source>
        <strain evidence="11">N2F9704</strain>
    </source>
</reference>
<sequence>MTQKKYLAGLVVVAALVIAAGCLGAGTKPTTGDTVSVEYTGTFENGTVFDTNVGKEPFEFTIGNREVIPGFEKAVLGLSEGESVTVTIPAVDAYGEYDAERMKYVDSSTFPENITIGQRFLMRNGENWVPYTVTAMNETTITLDGNHALAGKDLTFTITLLSIQTHGEV</sequence>
<dbReference type="PANTHER" id="PTHR47861:SF3">
    <property type="entry name" value="FKBP-TYPE PEPTIDYL-PROLYL CIS-TRANS ISOMERASE SLYD"/>
    <property type="match status" value="1"/>
</dbReference>
<reference evidence="11" key="2">
    <citation type="submission" date="2019-02" db="EMBL/GenBank/DDBJ databases">
        <authorList>
            <person name="Chen S.-C."/>
            <person name="Chien H.-H."/>
            <person name="Lai M.-C."/>
        </authorList>
    </citation>
    <scope>NUCLEOTIDE SEQUENCE</scope>
    <source>
        <strain evidence="11">N2F9704</strain>
    </source>
</reference>
<evidence type="ECO:0000256" key="1">
    <source>
        <dbReference type="ARBA" id="ARBA00000971"/>
    </source>
</evidence>
<gene>
    <name evidence="11" type="ORF">RJ40_12295</name>
</gene>
<dbReference type="Gene3D" id="3.10.50.40">
    <property type="match status" value="1"/>
</dbReference>
<dbReference type="EC" id="5.2.1.8" evidence="9"/>
<evidence type="ECO:0000256" key="4">
    <source>
        <dbReference type="ARBA" id="ARBA00022490"/>
    </source>
</evidence>